<gene>
    <name evidence="2" type="ORF">THITE_2171608</name>
</gene>
<reference evidence="2 3" key="1">
    <citation type="journal article" date="2011" name="Nat. Biotechnol.">
        <title>Comparative genomic analysis of the thermophilic biomass-degrading fungi Myceliophthora thermophila and Thielavia terrestris.</title>
        <authorList>
            <person name="Berka R.M."/>
            <person name="Grigoriev I.V."/>
            <person name="Otillar R."/>
            <person name="Salamov A."/>
            <person name="Grimwood J."/>
            <person name="Reid I."/>
            <person name="Ishmael N."/>
            <person name="John T."/>
            <person name="Darmond C."/>
            <person name="Moisan M.-C."/>
            <person name="Henrissat B."/>
            <person name="Coutinho P.M."/>
            <person name="Lombard V."/>
            <person name="Natvig D.O."/>
            <person name="Lindquist E."/>
            <person name="Schmutz J."/>
            <person name="Lucas S."/>
            <person name="Harris P."/>
            <person name="Powlowski J."/>
            <person name="Bellemare A."/>
            <person name="Taylor D."/>
            <person name="Butler G."/>
            <person name="de Vries R.P."/>
            <person name="Allijn I.E."/>
            <person name="van den Brink J."/>
            <person name="Ushinsky S."/>
            <person name="Storms R."/>
            <person name="Powell A.J."/>
            <person name="Paulsen I.T."/>
            <person name="Elbourne L.D.H."/>
            <person name="Baker S.E."/>
            <person name="Magnuson J."/>
            <person name="LaBoissiere S."/>
            <person name="Clutterbuck A.J."/>
            <person name="Martinez D."/>
            <person name="Wogulis M."/>
            <person name="de Leon A.L."/>
            <person name="Rey M.W."/>
            <person name="Tsang A."/>
        </authorList>
    </citation>
    <scope>NUCLEOTIDE SEQUENCE [LARGE SCALE GENOMIC DNA]</scope>
    <source>
        <strain evidence="3">ATCC 38088 / NRRL 8126</strain>
    </source>
</reference>
<dbReference type="KEGG" id="ttt:THITE_2171608"/>
<dbReference type="Proteomes" id="UP000008181">
    <property type="component" value="Chromosome 6"/>
</dbReference>
<dbReference type="RefSeq" id="XP_003657812.1">
    <property type="nucleotide sequence ID" value="XM_003657764.1"/>
</dbReference>
<sequence length="130" mass="14051">MSAHDETAARDPQEAGEEQKTMEAHAPSETQETHDTEQRPASNNGSEKDTETFEDALETGSVRSLTKRQRPINRLSDGEHTNSDYNDEASRPAAVANGHQDLPEQAATTGAKPPRPLSQVSSGSLDNVNL</sequence>
<feature type="non-terminal residue" evidence="2">
    <location>
        <position position="130"/>
    </location>
</feature>
<organism evidence="2 3">
    <name type="scientific">Thermothielavioides terrestris (strain ATCC 38088 / NRRL 8126)</name>
    <name type="common">Thielavia terrestris</name>
    <dbReference type="NCBI Taxonomy" id="578455"/>
    <lineage>
        <taxon>Eukaryota</taxon>
        <taxon>Fungi</taxon>
        <taxon>Dikarya</taxon>
        <taxon>Ascomycota</taxon>
        <taxon>Pezizomycotina</taxon>
        <taxon>Sordariomycetes</taxon>
        <taxon>Sordariomycetidae</taxon>
        <taxon>Sordariales</taxon>
        <taxon>Chaetomiaceae</taxon>
        <taxon>Thermothielavioides</taxon>
        <taxon>Thermothielavioides terrestris</taxon>
    </lineage>
</organism>
<dbReference type="EMBL" id="CP003014">
    <property type="protein sequence ID" value="AEO71476.1"/>
    <property type="molecule type" value="Genomic_DNA"/>
</dbReference>
<protein>
    <submittedName>
        <fullName evidence="2">Uncharacterized protein</fullName>
    </submittedName>
</protein>
<dbReference type="HOGENOM" id="CLU_1943272_0_0_1"/>
<feature type="compositionally biased region" description="Basic and acidic residues" evidence="1">
    <location>
        <begin position="1"/>
        <end position="23"/>
    </location>
</feature>
<evidence type="ECO:0000313" key="2">
    <source>
        <dbReference type="EMBL" id="AEO71476.1"/>
    </source>
</evidence>
<evidence type="ECO:0000313" key="3">
    <source>
        <dbReference type="Proteomes" id="UP000008181"/>
    </source>
</evidence>
<evidence type="ECO:0000256" key="1">
    <source>
        <dbReference type="SAM" id="MobiDB-lite"/>
    </source>
</evidence>
<name>G2RI14_THETT</name>
<feature type="compositionally biased region" description="Polar residues" evidence="1">
    <location>
        <begin position="118"/>
        <end position="130"/>
    </location>
</feature>
<accession>G2RI14</accession>
<keyword evidence="3" id="KW-1185">Reference proteome</keyword>
<proteinExistence type="predicted"/>
<dbReference type="GeneID" id="11523043"/>
<dbReference type="AlphaFoldDB" id="G2RI14"/>
<feature type="region of interest" description="Disordered" evidence="1">
    <location>
        <begin position="1"/>
        <end position="130"/>
    </location>
</feature>